<dbReference type="Pfam" id="PF00171">
    <property type="entry name" value="Aldedh"/>
    <property type="match status" value="1"/>
</dbReference>
<dbReference type="SUPFAM" id="SSF53720">
    <property type="entry name" value="ALDH-like"/>
    <property type="match status" value="1"/>
</dbReference>
<gene>
    <name evidence="5" type="ORF">NX02_p1195</name>
</gene>
<evidence type="ECO:0000313" key="5">
    <source>
        <dbReference type="EMBL" id="AKH18880.1"/>
    </source>
</evidence>
<keyword evidence="6" id="KW-1185">Reference proteome</keyword>
<dbReference type="PANTHER" id="PTHR43217:SF2">
    <property type="entry name" value="SUCCINATE-SEMIALDEHYDE DEHYDROGENASE [NADP(+)]"/>
    <property type="match status" value="1"/>
</dbReference>
<evidence type="ECO:0000259" key="4">
    <source>
        <dbReference type="Pfam" id="PF00171"/>
    </source>
</evidence>
<sequence>MTYQSINPYDGKLLQSFDDLTEESLETKIATAAACFESWRQTTFAQRAAIAAKAAAIMRARADEFARPVTLEMGKRIAEARGEVALSADIIDYYAQNAERFLAPERLHPSSGEAEIESTPLGVLFGVQPWNFPYYQLARFAAPNLMAGNVVMVKHAGNVPQCAIAFEELWLEAGAPKGAYTNLLISHDQVNRVIDDPRIKGVALTGSVEAGKSVAARAGQNLKKSTMELGGSDAFIVLDDADLEKTVEWAVWAKMNNTGQCCVAGKRYIVVEELADRFLDKFRTALAKLEPGDPMDEATTLGPLSTEGALVNLLDQVDRAVGDGATVVMGGKRIDRPGSFMQPTILADIAPDSAAFREEFFGPVALFFRVKDEDEAVALANDSAFGLGGSVFTGDVARGKRVASRIDTGMMFVNHPTWTTPDLPFGGVKDSGYGRELSNMGIQEFVNKKLVRVEAIDAPA</sequence>
<dbReference type="KEGG" id="ssan:NX02_p1195"/>
<reference evidence="5 6" key="1">
    <citation type="submission" date="2015-05" db="EMBL/GenBank/DDBJ databases">
        <title>Plasmid of Sphingomonas sanxanigenens NX02.</title>
        <authorList>
            <person name="Huang H."/>
            <person name="Ma T."/>
        </authorList>
    </citation>
    <scope>NUCLEOTIDE SEQUENCE [LARGE SCALE GENOMIC DNA]</scope>
    <source>
        <strain evidence="5 6">NX02</strain>
        <plasmid evidence="6">Plasmid pNXO2</plasmid>
    </source>
</reference>
<dbReference type="AlphaFoldDB" id="A0A0F7JVW1"/>
<keyword evidence="3" id="KW-0560">Oxidoreductase</keyword>
<geneLocation type="plasmid" evidence="5 6">
    <name>pNXO2</name>
</geneLocation>
<dbReference type="RefSeq" id="WP_047100369.1">
    <property type="nucleotide sequence ID" value="NZ_CP011450.1"/>
</dbReference>
<dbReference type="FunFam" id="3.40.605.10:FF:000012">
    <property type="entry name" value="NAD-dependent succinate-semialdehyde dehydrogenase"/>
    <property type="match status" value="1"/>
</dbReference>
<dbReference type="OrthoDB" id="9802947at2"/>
<evidence type="ECO:0000256" key="2">
    <source>
        <dbReference type="ARBA" id="ARBA00022857"/>
    </source>
</evidence>
<dbReference type="InterPro" id="IPR016161">
    <property type="entry name" value="Ald_DH/histidinol_DH"/>
</dbReference>
<evidence type="ECO:0000256" key="1">
    <source>
        <dbReference type="ARBA" id="ARBA00009986"/>
    </source>
</evidence>
<dbReference type="EMBL" id="CP011450">
    <property type="protein sequence ID" value="AKH18880.1"/>
    <property type="molecule type" value="Genomic_DNA"/>
</dbReference>
<keyword evidence="2" id="KW-0521">NADP</keyword>
<dbReference type="PANTHER" id="PTHR43217">
    <property type="entry name" value="SUCCINATE SEMIALDEHYDE DEHYDROGENASE [NAD(P)+] SAD"/>
    <property type="match status" value="1"/>
</dbReference>
<feature type="domain" description="Aldehyde dehydrogenase" evidence="4">
    <location>
        <begin position="2"/>
        <end position="451"/>
    </location>
</feature>
<dbReference type="InterPro" id="IPR047110">
    <property type="entry name" value="GABD/Sad-like"/>
</dbReference>
<dbReference type="FunFam" id="3.40.309.10:FF:000010">
    <property type="entry name" value="Gamma-aminobutyraldehyde dehydrogenase"/>
    <property type="match status" value="1"/>
</dbReference>
<dbReference type="InterPro" id="IPR016162">
    <property type="entry name" value="Ald_DH_N"/>
</dbReference>
<evidence type="ECO:0000256" key="3">
    <source>
        <dbReference type="ARBA" id="ARBA00023002"/>
    </source>
</evidence>
<accession>A0A0F7JVW1</accession>
<dbReference type="Proteomes" id="UP000018851">
    <property type="component" value="Plasmid pNXO2"/>
</dbReference>
<dbReference type="Gene3D" id="3.40.605.10">
    <property type="entry name" value="Aldehyde Dehydrogenase, Chain A, domain 1"/>
    <property type="match status" value="1"/>
</dbReference>
<keyword evidence="5" id="KW-0614">Plasmid</keyword>
<dbReference type="GO" id="GO:0004777">
    <property type="term" value="F:succinate-semialdehyde dehydrogenase (NAD+) activity"/>
    <property type="evidence" value="ECO:0007669"/>
    <property type="project" value="TreeGrafter"/>
</dbReference>
<evidence type="ECO:0000313" key="6">
    <source>
        <dbReference type="Proteomes" id="UP000018851"/>
    </source>
</evidence>
<protein>
    <submittedName>
        <fullName evidence="5">Succinate-semialdehyde dehydrogenase</fullName>
    </submittedName>
</protein>
<dbReference type="CDD" id="cd07100">
    <property type="entry name" value="ALDH_SSADH1_GabD1"/>
    <property type="match status" value="1"/>
</dbReference>
<dbReference type="GO" id="GO:0004030">
    <property type="term" value="F:aldehyde dehydrogenase [NAD(P)+] activity"/>
    <property type="evidence" value="ECO:0007669"/>
    <property type="project" value="InterPro"/>
</dbReference>
<comment type="similarity">
    <text evidence="1">Belongs to the aldehyde dehydrogenase family.</text>
</comment>
<name>A0A0F7JVW1_9SPHN</name>
<dbReference type="Gene3D" id="3.40.309.10">
    <property type="entry name" value="Aldehyde Dehydrogenase, Chain A, domain 2"/>
    <property type="match status" value="1"/>
</dbReference>
<dbReference type="InterPro" id="IPR015590">
    <property type="entry name" value="Aldehyde_DH_dom"/>
</dbReference>
<dbReference type="InterPro" id="IPR044148">
    <property type="entry name" value="ALDH_GabD1-like"/>
</dbReference>
<proteinExistence type="inferred from homology"/>
<organism evidence="5 6">
    <name type="scientific">Sphingomonas sanxanigenens DSM 19645 = NX02</name>
    <dbReference type="NCBI Taxonomy" id="1123269"/>
    <lineage>
        <taxon>Bacteria</taxon>
        <taxon>Pseudomonadati</taxon>
        <taxon>Pseudomonadota</taxon>
        <taxon>Alphaproteobacteria</taxon>
        <taxon>Sphingomonadales</taxon>
        <taxon>Sphingomonadaceae</taxon>
        <taxon>Sphingomonas</taxon>
    </lineage>
</organism>
<dbReference type="InterPro" id="IPR016163">
    <property type="entry name" value="Ald_DH_C"/>
</dbReference>